<protein>
    <submittedName>
        <fullName evidence="1">Uncharacterized protein</fullName>
    </submittedName>
</protein>
<sequence length="51" mass="5851">MLLEPQRIHCIMALICREIQATSSSHTGLCETLLCLHKDIQNRARKQTDMV</sequence>
<proteinExistence type="predicted"/>
<name>A0A0E9WBN6_ANGAN</name>
<dbReference type="AlphaFoldDB" id="A0A0E9WBN6"/>
<reference evidence="1" key="1">
    <citation type="submission" date="2014-11" db="EMBL/GenBank/DDBJ databases">
        <authorList>
            <person name="Amaro Gonzalez C."/>
        </authorList>
    </citation>
    <scope>NUCLEOTIDE SEQUENCE</scope>
</reference>
<accession>A0A0E9WBN6</accession>
<organism evidence="1">
    <name type="scientific">Anguilla anguilla</name>
    <name type="common">European freshwater eel</name>
    <name type="synonym">Muraena anguilla</name>
    <dbReference type="NCBI Taxonomy" id="7936"/>
    <lineage>
        <taxon>Eukaryota</taxon>
        <taxon>Metazoa</taxon>
        <taxon>Chordata</taxon>
        <taxon>Craniata</taxon>
        <taxon>Vertebrata</taxon>
        <taxon>Euteleostomi</taxon>
        <taxon>Actinopterygii</taxon>
        <taxon>Neopterygii</taxon>
        <taxon>Teleostei</taxon>
        <taxon>Anguilliformes</taxon>
        <taxon>Anguillidae</taxon>
        <taxon>Anguilla</taxon>
    </lineage>
</organism>
<reference evidence="1" key="2">
    <citation type="journal article" date="2015" name="Fish Shellfish Immunol.">
        <title>Early steps in the European eel (Anguilla anguilla)-Vibrio vulnificus interaction in the gills: Role of the RtxA13 toxin.</title>
        <authorList>
            <person name="Callol A."/>
            <person name="Pajuelo D."/>
            <person name="Ebbesson L."/>
            <person name="Teles M."/>
            <person name="MacKenzie S."/>
            <person name="Amaro C."/>
        </authorList>
    </citation>
    <scope>NUCLEOTIDE SEQUENCE</scope>
</reference>
<dbReference type="EMBL" id="GBXM01020783">
    <property type="protein sequence ID" value="JAH87794.1"/>
    <property type="molecule type" value="Transcribed_RNA"/>
</dbReference>
<evidence type="ECO:0000313" key="1">
    <source>
        <dbReference type="EMBL" id="JAH87794.1"/>
    </source>
</evidence>